<dbReference type="EC" id="3.4.22.-" evidence="10"/>
<dbReference type="GO" id="GO:0005737">
    <property type="term" value="C:cytoplasm"/>
    <property type="evidence" value="ECO:0007669"/>
    <property type="project" value="UniProtKB-SubCell"/>
</dbReference>
<name>A0A4P9YTQ7_9FUNG</name>
<dbReference type="Proteomes" id="UP000278143">
    <property type="component" value="Unassembled WGS sequence"/>
</dbReference>
<dbReference type="GO" id="GO:0015031">
    <property type="term" value="P:protein transport"/>
    <property type="evidence" value="ECO:0007669"/>
    <property type="project" value="UniProtKB-KW"/>
</dbReference>
<comment type="catalytic activity">
    <reaction evidence="9">
        <text>[protein]-C-terminal L-amino acid-glycyl-phosphatidylethanolamide + H2O = [protein]-C-terminal L-amino acid-glycine + a 1,2-diacyl-sn-glycero-3-phosphoethanolamine</text>
        <dbReference type="Rhea" id="RHEA:67548"/>
        <dbReference type="Rhea" id="RHEA-COMP:17323"/>
        <dbReference type="Rhea" id="RHEA-COMP:17324"/>
        <dbReference type="ChEBI" id="CHEBI:15377"/>
        <dbReference type="ChEBI" id="CHEBI:64612"/>
        <dbReference type="ChEBI" id="CHEBI:172940"/>
        <dbReference type="ChEBI" id="CHEBI:172941"/>
    </reaction>
    <physiologicalReaction direction="left-to-right" evidence="9">
        <dbReference type="Rhea" id="RHEA:67549"/>
    </physiologicalReaction>
</comment>
<dbReference type="GO" id="GO:0000045">
    <property type="term" value="P:autophagosome assembly"/>
    <property type="evidence" value="ECO:0007669"/>
    <property type="project" value="TreeGrafter"/>
</dbReference>
<gene>
    <name evidence="12" type="ORF">SYNPS1DRAFT_6158</name>
</gene>
<keyword evidence="8" id="KW-0072">Autophagy</keyword>
<evidence type="ECO:0000256" key="9">
    <source>
        <dbReference type="ARBA" id="ARBA00029362"/>
    </source>
</evidence>
<keyword evidence="13" id="KW-1185">Reference proteome</keyword>
<dbReference type="PANTHER" id="PTHR22624">
    <property type="entry name" value="CYSTEINE PROTEASE ATG4"/>
    <property type="match status" value="1"/>
</dbReference>
<dbReference type="GO" id="GO:0035973">
    <property type="term" value="P:aggrephagy"/>
    <property type="evidence" value="ECO:0007669"/>
    <property type="project" value="TreeGrafter"/>
</dbReference>
<accession>A0A4P9YTQ7</accession>
<evidence type="ECO:0000313" key="12">
    <source>
        <dbReference type="EMBL" id="RKP22551.1"/>
    </source>
</evidence>
<keyword evidence="6" id="KW-0788">Thiol protease</keyword>
<evidence type="ECO:0000256" key="3">
    <source>
        <dbReference type="ARBA" id="ARBA00022490"/>
    </source>
</evidence>
<protein>
    <recommendedName>
        <fullName evidence="10">Cysteine protease</fullName>
        <ecNumber evidence="10">3.4.22.-</ecNumber>
    </recommendedName>
</protein>
<evidence type="ECO:0000256" key="2">
    <source>
        <dbReference type="ARBA" id="ARBA00022448"/>
    </source>
</evidence>
<keyword evidence="5 10" id="KW-0378">Hydrolase</keyword>
<dbReference type="InterPro" id="IPR046792">
    <property type="entry name" value="Peptidase_C54_cat"/>
</dbReference>
<keyword evidence="7" id="KW-0653">Protein transport</keyword>
<dbReference type="PANTHER" id="PTHR22624:SF49">
    <property type="entry name" value="CYSTEINE PROTEASE"/>
    <property type="match status" value="1"/>
</dbReference>
<dbReference type="GO" id="GO:0019786">
    <property type="term" value="F:protein-phosphatidylethanolamide deconjugating activity"/>
    <property type="evidence" value="ECO:0007669"/>
    <property type="project" value="InterPro"/>
</dbReference>
<evidence type="ECO:0000256" key="4">
    <source>
        <dbReference type="ARBA" id="ARBA00022670"/>
    </source>
</evidence>
<reference evidence="13" key="1">
    <citation type="journal article" date="2018" name="Nat. Microbiol.">
        <title>Leveraging single-cell genomics to expand the fungal tree of life.</title>
        <authorList>
            <person name="Ahrendt S.R."/>
            <person name="Quandt C.A."/>
            <person name="Ciobanu D."/>
            <person name="Clum A."/>
            <person name="Salamov A."/>
            <person name="Andreopoulos B."/>
            <person name="Cheng J.F."/>
            <person name="Woyke T."/>
            <person name="Pelin A."/>
            <person name="Henrissat B."/>
            <person name="Reynolds N.K."/>
            <person name="Benny G.L."/>
            <person name="Smith M.E."/>
            <person name="James T.Y."/>
            <person name="Grigoriev I.V."/>
        </authorList>
    </citation>
    <scope>NUCLEOTIDE SEQUENCE [LARGE SCALE GENOMIC DNA]</scope>
    <source>
        <strain evidence="13">Benny S71-1</strain>
    </source>
</reference>
<dbReference type="GO" id="GO:0005634">
    <property type="term" value="C:nucleus"/>
    <property type="evidence" value="ECO:0007669"/>
    <property type="project" value="UniProtKB-SubCell"/>
</dbReference>
<evidence type="ECO:0000256" key="7">
    <source>
        <dbReference type="ARBA" id="ARBA00022927"/>
    </source>
</evidence>
<keyword evidence="10" id="KW-0539">Nucleus</keyword>
<evidence type="ECO:0000256" key="6">
    <source>
        <dbReference type="ARBA" id="ARBA00022807"/>
    </source>
</evidence>
<evidence type="ECO:0000259" key="11">
    <source>
        <dbReference type="Pfam" id="PF03416"/>
    </source>
</evidence>
<dbReference type="OrthoDB" id="2960936at2759"/>
<evidence type="ECO:0000313" key="13">
    <source>
        <dbReference type="Proteomes" id="UP000278143"/>
    </source>
</evidence>
<evidence type="ECO:0000256" key="5">
    <source>
        <dbReference type="ARBA" id="ARBA00022801"/>
    </source>
</evidence>
<keyword evidence="3 10" id="KW-0963">Cytoplasm</keyword>
<organism evidence="12 13">
    <name type="scientific">Syncephalis pseudoplumigaleata</name>
    <dbReference type="NCBI Taxonomy" id="1712513"/>
    <lineage>
        <taxon>Eukaryota</taxon>
        <taxon>Fungi</taxon>
        <taxon>Fungi incertae sedis</taxon>
        <taxon>Zoopagomycota</taxon>
        <taxon>Zoopagomycotina</taxon>
        <taxon>Zoopagomycetes</taxon>
        <taxon>Zoopagales</taxon>
        <taxon>Piptocephalidaceae</taxon>
        <taxon>Syncephalis</taxon>
    </lineage>
</organism>
<dbReference type="EMBL" id="KZ991964">
    <property type="protein sequence ID" value="RKP22551.1"/>
    <property type="molecule type" value="Genomic_DNA"/>
</dbReference>
<feature type="non-terminal residue" evidence="12">
    <location>
        <position position="1"/>
    </location>
</feature>
<feature type="non-terminal residue" evidence="12">
    <location>
        <position position="113"/>
    </location>
</feature>
<evidence type="ECO:0000256" key="10">
    <source>
        <dbReference type="RuleBase" id="RU363115"/>
    </source>
</evidence>
<dbReference type="AlphaFoldDB" id="A0A4P9YTQ7"/>
<keyword evidence="2" id="KW-0813">Transport</keyword>
<proteinExistence type="inferred from homology"/>
<dbReference type="SUPFAM" id="SSF54001">
    <property type="entry name" value="Cysteine proteinases"/>
    <property type="match status" value="1"/>
</dbReference>
<sequence length="113" mass="12721">FRPTLILVAIRLGIDELNPLYHPAVKMCLAFPQSVGIAGGRPSASLYFVGFDGDDLFYLDPHCTRATVSTKAPATYTDEDLASYHCPRPRSIRIHRLDPSMLIGFYCRDRQDF</sequence>
<dbReference type="Pfam" id="PF03416">
    <property type="entry name" value="Peptidase_C54"/>
    <property type="match status" value="1"/>
</dbReference>
<comment type="function">
    <text evidence="10">Required for selective autophagic degradation of the nucleus (nucleophagy) as well as for mitophagy which contributes to regulate mitochondrial quantity and quality by eliminating the mitochondria to a basal level to fulfill cellular energy requirements and preventing excess ROS production.</text>
</comment>
<dbReference type="GO" id="GO:0000423">
    <property type="term" value="P:mitophagy"/>
    <property type="evidence" value="ECO:0007669"/>
    <property type="project" value="TreeGrafter"/>
</dbReference>
<keyword evidence="4 10" id="KW-0645">Protease</keyword>
<dbReference type="GO" id="GO:0034727">
    <property type="term" value="P:piecemeal microautophagy of the nucleus"/>
    <property type="evidence" value="ECO:0007669"/>
    <property type="project" value="TreeGrafter"/>
</dbReference>
<comment type="similarity">
    <text evidence="1 10">Belongs to the peptidase C54 family.</text>
</comment>
<evidence type="ECO:0000256" key="8">
    <source>
        <dbReference type="ARBA" id="ARBA00023006"/>
    </source>
</evidence>
<dbReference type="GO" id="GO:0004197">
    <property type="term" value="F:cysteine-type endopeptidase activity"/>
    <property type="evidence" value="ECO:0007669"/>
    <property type="project" value="TreeGrafter"/>
</dbReference>
<dbReference type="InterPro" id="IPR005078">
    <property type="entry name" value="Peptidase_C54"/>
</dbReference>
<dbReference type="InterPro" id="IPR038765">
    <property type="entry name" value="Papain-like_cys_pep_sf"/>
</dbReference>
<feature type="domain" description="Peptidase C54 catalytic" evidence="11">
    <location>
        <begin position="2"/>
        <end position="113"/>
    </location>
</feature>
<evidence type="ECO:0000256" key="1">
    <source>
        <dbReference type="ARBA" id="ARBA00010958"/>
    </source>
</evidence>
<dbReference type="GO" id="GO:0016485">
    <property type="term" value="P:protein processing"/>
    <property type="evidence" value="ECO:0007669"/>
    <property type="project" value="TreeGrafter"/>
</dbReference>
<comment type="subcellular location">
    <subcellularLocation>
        <location evidence="10">Nucleus</location>
    </subcellularLocation>
    <subcellularLocation>
        <location evidence="10">Cytoplasm</location>
    </subcellularLocation>
</comment>